<accession>A0ABN2YDI8</accession>
<comment type="caution">
    <text evidence="2">The sequence shown here is derived from an EMBL/GenBank/DDBJ whole genome shotgun (WGS) entry which is preliminary data.</text>
</comment>
<dbReference type="Proteomes" id="UP001500102">
    <property type="component" value="Unassembled WGS sequence"/>
</dbReference>
<evidence type="ECO:0000256" key="1">
    <source>
        <dbReference type="SAM" id="SignalP"/>
    </source>
</evidence>
<feature type="chain" id="PRO_5047080809" evidence="1">
    <location>
        <begin position="19"/>
        <end position="135"/>
    </location>
</feature>
<sequence length="135" mass="14789">MVALVVVLLLLVATVASCTNKSNEPKANPYQFTPSAEPVIAVDSATVSKVKTACEDQLRAVATSSKRKLSGIVYKPFDIVSVTFTGEVKQVNLPYKEIAWEVPTTWVSKVADGRPLTSNKTCQFRKLQDDARYLP</sequence>
<protein>
    <submittedName>
        <fullName evidence="2">Uncharacterized protein</fullName>
    </submittedName>
</protein>
<evidence type="ECO:0000313" key="3">
    <source>
        <dbReference type="Proteomes" id="UP001500102"/>
    </source>
</evidence>
<evidence type="ECO:0000313" key="2">
    <source>
        <dbReference type="EMBL" id="GAA2125080.1"/>
    </source>
</evidence>
<keyword evidence="3" id="KW-1185">Reference proteome</keyword>
<feature type="signal peptide" evidence="1">
    <location>
        <begin position="1"/>
        <end position="18"/>
    </location>
</feature>
<reference evidence="2 3" key="1">
    <citation type="journal article" date="2019" name="Int. J. Syst. Evol. Microbiol.">
        <title>The Global Catalogue of Microorganisms (GCM) 10K type strain sequencing project: providing services to taxonomists for standard genome sequencing and annotation.</title>
        <authorList>
            <consortium name="The Broad Institute Genomics Platform"/>
            <consortium name="The Broad Institute Genome Sequencing Center for Infectious Disease"/>
            <person name="Wu L."/>
            <person name="Ma J."/>
        </authorList>
    </citation>
    <scope>NUCLEOTIDE SEQUENCE [LARGE SCALE GENOMIC DNA]</scope>
    <source>
        <strain evidence="2 3">JCM 15921</strain>
    </source>
</reference>
<keyword evidence="1" id="KW-0732">Signal</keyword>
<name>A0ABN2YDI8_9MICC</name>
<organism evidence="2 3">
    <name type="scientific">Arthrobacter humicola</name>
    <dbReference type="NCBI Taxonomy" id="409291"/>
    <lineage>
        <taxon>Bacteria</taxon>
        <taxon>Bacillati</taxon>
        <taxon>Actinomycetota</taxon>
        <taxon>Actinomycetes</taxon>
        <taxon>Micrococcales</taxon>
        <taxon>Micrococcaceae</taxon>
        <taxon>Arthrobacter</taxon>
    </lineage>
</organism>
<proteinExistence type="predicted"/>
<gene>
    <name evidence="2" type="ORF">GCM10009825_01090</name>
</gene>
<dbReference type="EMBL" id="BAAAQB010000004">
    <property type="protein sequence ID" value="GAA2125080.1"/>
    <property type="molecule type" value="Genomic_DNA"/>
</dbReference>